<gene>
    <name evidence="1" type="primary">orf6</name>
</gene>
<evidence type="ECO:0000313" key="1">
    <source>
        <dbReference type="EMBL" id="AWU66611.1"/>
    </source>
</evidence>
<organism evidence="1">
    <name type="scientific">Citrobacter braakii</name>
    <dbReference type="NCBI Taxonomy" id="57706"/>
    <lineage>
        <taxon>Bacteria</taxon>
        <taxon>Pseudomonadati</taxon>
        <taxon>Pseudomonadota</taxon>
        <taxon>Gammaproteobacteria</taxon>
        <taxon>Enterobacterales</taxon>
        <taxon>Enterobacteriaceae</taxon>
        <taxon>Citrobacter</taxon>
        <taxon>Citrobacter freundii complex</taxon>
    </lineage>
</organism>
<dbReference type="AlphaFoldDB" id="A0A2Z4BVC1"/>
<sequence>MKIFLSKIIRRLFKIISSNVRLKSVITSVLLKLNLYDSMKKIYNKNISSVPTYKAPEHQPPITISKGIVIEHNISEQTQRMFEILNNNKE</sequence>
<reference evidence="1" key="1">
    <citation type="submission" date="2018-05" db="EMBL/GenBank/DDBJ databases">
        <authorList>
            <person name="Lanie J.A."/>
            <person name="Ng W.-L."/>
            <person name="Kazmierczak K.M."/>
            <person name="Andrzejewski T.M."/>
            <person name="Davidsen T.M."/>
            <person name="Wayne K.J."/>
            <person name="Tettelin H."/>
            <person name="Glass J.I."/>
            <person name="Rusch D."/>
            <person name="Podicherti R."/>
            <person name="Tsui H.-C.T."/>
            <person name="Winkler M.E."/>
        </authorList>
    </citation>
    <scope>NUCLEOTIDE SEQUENCE</scope>
    <source>
        <strain evidence="1">O8_G3518</strain>
    </source>
</reference>
<name>A0A2Z4BVC1_CITBR</name>
<accession>A0A2Z4BVC1</accession>
<protein>
    <submittedName>
        <fullName evidence="1">Uncharacterized protein</fullName>
    </submittedName>
</protein>
<proteinExistence type="predicted"/>
<dbReference type="EMBL" id="MH325890">
    <property type="protein sequence ID" value="AWU66611.1"/>
    <property type="molecule type" value="Genomic_DNA"/>
</dbReference>